<sequence length="112" mass="12292">MRAIVVVMLFAAPAQGALSAELAAAEPQCSSLSQGELEQRIKSYTARPSLSRILAADSLEILLQRASYSDAAALWSVPFYLVNDGKRVKRFFALLDCDGGVELSRDQWFKPK</sequence>
<organism evidence="2 3">
    <name type="scientific">Neorhizobium phenanthreniclasticum</name>
    <dbReference type="NCBI Taxonomy" id="3157917"/>
    <lineage>
        <taxon>Bacteria</taxon>
        <taxon>Pseudomonadati</taxon>
        <taxon>Pseudomonadota</taxon>
        <taxon>Alphaproteobacteria</taxon>
        <taxon>Hyphomicrobiales</taxon>
        <taxon>Rhizobiaceae</taxon>
        <taxon>Rhizobium/Agrobacterium group</taxon>
        <taxon>Neorhizobium</taxon>
    </lineage>
</organism>
<reference evidence="2 3" key="1">
    <citation type="submission" date="2024-05" db="EMBL/GenBank/DDBJ databases">
        <title>Neorhizobium sp. Rsf11, a plant growth promoting and heavy metal resistant PAH-degrader.</title>
        <authorList>
            <person name="Golubev S.N."/>
            <person name="Muratova A.Y."/>
            <person name="Markelova M.I."/>
        </authorList>
    </citation>
    <scope>NUCLEOTIDE SEQUENCE [LARGE SCALE GENOMIC DNA]</scope>
    <source>
        <strain evidence="2 3">Rsf11</strain>
    </source>
</reference>
<dbReference type="RefSeq" id="WP_227703544.1">
    <property type="nucleotide sequence ID" value="NZ_JBEAAL010000033.1"/>
</dbReference>
<gene>
    <name evidence="2" type="ORF">ABK249_29105</name>
</gene>
<evidence type="ECO:0000256" key="1">
    <source>
        <dbReference type="SAM" id="SignalP"/>
    </source>
</evidence>
<proteinExistence type="predicted"/>
<accession>A0ABV0MBA4</accession>
<evidence type="ECO:0000313" key="3">
    <source>
        <dbReference type="Proteomes" id="UP001496627"/>
    </source>
</evidence>
<keyword evidence="1" id="KW-0732">Signal</keyword>
<dbReference type="EMBL" id="JBEAAL010000033">
    <property type="protein sequence ID" value="MEQ1408974.1"/>
    <property type="molecule type" value="Genomic_DNA"/>
</dbReference>
<comment type="caution">
    <text evidence="2">The sequence shown here is derived from an EMBL/GenBank/DDBJ whole genome shotgun (WGS) entry which is preliminary data.</text>
</comment>
<feature type="chain" id="PRO_5046160359" evidence="1">
    <location>
        <begin position="20"/>
        <end position="112"/>
    </location>
</feature>
<evidence type="ECO:0000313" key="2">
    <source>
        <dbReference type="EMBL" id="MEQ1408974.1"/>
    </source>
</evidence>
<keyword evidence="3" id="KW-1185">Reference proteome</keyword>
<feature type="signal peptide" evidence="1">
    <location>
        <begin position="1"/>
        <end position="19"/>
    </location>
</feature>
<name>A0ABV0MBA4_9HYPH</name>
<protein>
    <submittedName>
        <fullName evidence="2">Uncharacterized protein</fullName>
    </submittedName>
</protein>
<dbReference type="Proteomes" id="UP001496627">
    <property type="component" value="Unassembled WGS sequence"/>
</dbReference>